<dbReference type="RefSeq" id="XP_022398837.1">
    <property type="nucleotide sequence ID" value="XM_022543669.1"/>
</dbReference>
<evidence type="ECO:0000313" key="2">
    <source>
        <dbReference type="EMBL" id="OJJ82139.1"/>
    </source>
</evidence>
<sequence>MLLLMLLTGEGDSGAERSITSKLKKSKKQQDEEIGAQEKIDGLPESIDNAFGESYTVACGSTKMSNRRRSMITTNTTVLESPFDHAEETVYVYCNYPKRSYECENIFHKNAENTIIKLPDHVGEGPFARVVSIERAPESYQLPHHHIRARALESNDNEVYELKFGYKFHLIKHDDGPISTFNFSATVTRSIGRDKAQHTTTSMVTTSTII</sequence>
<dbReference type="OrthoDB" id="73875at2759"/>
<evidence type="ECO:0000256" key="1">
    <source>
        <dbReference type="SAM" id="MobiDB-lite"/>
    </source>
</evidence>
<name>A0A1L9VE00_ASPGL</name>
<protein>
    <submittedName>
        <fullName evidence="2">Uncharacterized protein</fullName>
    </submittedName>
</protein>
<dbReference type="VEuPathDB" id="FungiDB:ASPGLDRAFT_27533"/>
<accession>A0A1L9VE00</accession>
<evidence type="ECO:0000313" key="3">
    <source>
        <dbReference type="Proteomes" id="UP000184300"/>
    </source>
</evidence>
<proteinExistence type="predicted"/>
<keyword evidence="3" id="KW-1185">Reference proteome</keyword>
<dbReference type="AlphaFoldDB" id="A0A1L9VE00"/>
<dbReference type="Proteomes" id="UP000184300">
    <property type="component" value="Unassembled WGS sequence"/>
</dbReference>
<reference evidence="3" key="1">
    <citation type="journal article" date="2017" name="Genome Biol.">
        <title>Comparative genomics reveals high biological diversity and specific adaptations in the industrially and medically important fungal genus Aspergillus.</title>
        <authorList>
            <person name="de Vries R.P."/>
            <person name="Riley R."/>
            <person name="Wiebenga A."/>
            <person name="Aguilar-Osorio G."/>
            <person name="Amillis S."/>
            <person name="Uchima C.A."/>
            <person name="Anderluh G."/>
            <person name="Asadollahi M."/>
            <person name="Askin M."/>
            <person name="Barry K."/>
            <person name="Battaglia E."/>
            <person name="Bayram O."/>
            <person name="Benocci T."/>
            <person name="Braus-Stromeyer S.A."/>
            <person name="Caldana C."/>
            <person name="Canovas D."/>
            <person name="Cerqueira G.C."/>
            <person name="Chen F."/>
            <person name="Chen W."/>
            <person name="Choi C."/>
            <person name="Clum A."/>
            <person name="Dos Santos R.A."/>
            <person name="Damasio A.R."/>
            <person name="Diallinas G."/>
            <person name="Emri T."/>
            <person name="Fekete E."/>
            <person name="Flipphi M."/>
            <person name="Freyberg S."/>
            <person name="Gallo A."/>
            <person name="Gournas C."/>
            <person name="Habgood R."/>
            <person name="Hainaut M."/>
            <person name="Harispe M.L."/>
            <person name="Henrissat B."/>
            <person name="Hilden K.S."/>
            <person name="Hope R."/>
            <person name="Hossain A."/>
            <person name="Karabika E."/>
            <person name="Karaffa L."/>
            <person name="Karanyi Z."/>
            <person name="Krasevec N."/>
            <person name="Kuo A."/>
            <person name="Kusch H."/>
            <person name="LaButti K."/>
            <person name="Lagendijk E.L."/>
            <person name="Lapidus A."/>
            <person name="Levasseur A."/>
            <person name="Lindquist E."/>
            <person name="Lipzen A."/>
            <person name="Logrieco A.F."/>
            <person name="MacCabe A."/>
            <person name="Maekelae M.R."/>
            <person name="Malavazi I."/>
            <person name="Melin P."/>
            <person name="Meyer V."/>
            <person name="Mielnichuk N."/>
            <person name="Miskei M."/>
            <person name="Molnar A.P."/>
            <person name="Mule G."/>
            <person name="Ngan C.Y."/>
            <person name="Orejas M."/>
            <person name="Orosz E."/>
            <person name="Ouedraogo J.P."/>
            <person name="Overkamp K.M."/>
            <person name="Park H.-S."/>
            <person name="Perrone G."/>
            <person name="Piumi F."/>
            <person name="Punt P.J."/>
            <person name="Ram A.F."/>
            <person name="Ramon A."/>
            <person name="Rauscher S."/>
            <person name="Record E."/>
            <person name="Riano-Pachon D.M."/>
            <person name="Robert V."/>
            <person name="Roehrig J."/>
            <person name="Ruller R."/>
            <person name="Salamov A."/>
            <person name="Salih N.S."/>
            <person name="Samson R.A."/>
            <person name="Sandor E."/>
            <person name="Sanguinetti M."/>
            <person name="Schuetze T."/>
            <person name="Sepcic K."/>
            <person name="Shelest E."/>
            <person name="Sherlock G."/>
            <person name="Sophianopoulou V."/>
            <person name="Squina F.M."/>
            <person name="Sun H."/>
            <person name="Susca A."/>
            <person name="Todd R.B."/>
            <person name="Tsang A."/>
            <person name="Unkles S.E."/>
            <person name="van de Wiele N."/>
            <person name="van Rossen-Uffink D."/>
            <person name="Oliveira J.V."/>
            <person name="Vesth T.C."/>
            <person name="Visser J."/>
            <person name="Yu J.-H."/>
            <person name="Zhou M."/>
            <person name="Andersen M.R."/>
            <person name="Archer D.B."/>
            <person name="Baker S.E."/>
            <person name="Benoit I."/>
            <person name="Brakhage A.A."/>
            <person name="Braus G.H."/>
            <person name="Fischer R."/>
            <person name="Frisvad J.C."/>
            <person name="Goldman G.H."/>
            <person name="Houbraken J."/>
            <person name="Oakley B."/>
            <person name="Pocsi I."/>
            <person name="Scazzocchio C."/>
            <person name="Seiboth B."/>
            <person name="vanKuyk P.A."/>
            <person name="Wortman J."/>
            <person name="Dyer P.S."/>
            <person name="Grigoriev I.V."/>
        </authorList>
    </citation>
    <scope>NUCLEOTIDE SEQUENCE [LARGE SCALE GENOMIC DNA]</scope>
    <source>
        <strain evidence="3">CBS 516.65</strain>
    </source>
</reference>
<feature type="region of interest" description="Disordered" evidence="1">
    <location>
        <begin position="12"/>
        <end position="35"/>
    </location>
</feature>
<gene>
    <name evidence="2" type="ORF">ASPGLDRAFT_27533</name>
</gene>
<organism evidence="2 3">
    <name type="scientific">Aspergillus glaucus CBS 516.65</name>
    <dbReference type="NCBI Taxonomy" id="1160497"/>
    <lineage>
        <taxon>Eukaryota</taxon>
        <taxon>Fungi</taxon>
        <taxon>Dikarya</taxon>
        <taxon>Ascomycota</taxon>
        <taxon>Pezizomycotina</taxon>
        <taxon>Eurotiomycetes</taxon>
        <taxon>Eurotiomycetidae</taxon>
        <taxon>Eurotiales</taxon>
        <taxon>Aspergillaceae</taxon>
        <taxon>Aspergillus</taxon>
        <taxon>Aspergillus subgen. Aspergillus</taxon>
    </lineage>
</organism>
<dbReference type="GeneID" id="34459930"/>
<dbReference type="EMBL" id="KV878903">
    <property type="protein sequence ID" value="OJJ82139.1"/>
    <property type="molecule type" value="Genomic_DNA"/>
</dbReference>
<dbReference type="STRING" id="1160497.A0A1L9VE00"/>